<name>A0A0D3K8A0_EMIH1</name>
<dbReference type="PaxDb" id="2903-EOD31985"/>
<proteinExistence type="predicted"/>
<dbReference type="RefSeq" id="XP_005784414.1">
    <property type="nucleotide sequence ID" value="XM_005784357.1"/>
</dbReference>
<feature type="compositionally biased region" description="Gly residues" evidence="1">
    <location>
        <begin position="265"/>
        <end position="284"/>
    </location>
</feature>
<feature type="region of interest" description="Disordered" evidence="1">
    <location>
        <begin position="253"/>
        <end position="300"/>
    </location>
</feature>
<evidence type="ECO:0000313" key="2">
    <source>
        <dbReference type="EnsemblProtists" id="EOD31985"/>
    </source>
</evidence>
<accession>A0A0D3K8A0</accession>
<dbReference type="GeneID" id="17277258"/>
<dbReference type="EnsemblProtists" id="EOD31985">
    <property type="protein sequence ID" value="EOD31985"/>
    <property type="gene ID" value="EMIHUDRAFT_434154"/>
</dbReference>
<keyword evidence="3" id="KW-1185">Reference proteome</keyword>
<organism evidence="2 3">
    <name type="scientific">Emiliania huxleyi (strain CCMP1516)</name>
    <dbReference type="NCBI Taxonomy" id="280463"/>
    <lineage>
        <taxon>Eukaryota</taxon>
        <taxon>Haptista</taxon>
        <taxon>Haptophyta</taxon>
        <taxon>Prymnesiophyceae</taxon>
        <taxon>Isochrysidales</taxon>
        <taxon>Noelaerhabdaceae</taxon>
        <taxon>Emiliania</taxon>
    </lineage>
</organism>
<protein>
    <submittedName>
        <fullName evidence="2">Uncharacterized protein</fullName>
    </submittedName>
</protein>
<evidence type="ECO:0000256" key="1">
    <source>
        <dbReference type="SAM" id="MobiDB-lite"/>
    </source>
</evidence>
<dbReference type="AlphaFoldDB" id="A0A0D3K8A0"/>
<evidence type="ECO:0000313" key="3">
    <source>
        <dbReference type="Proteomes" id="UP000013827"/>
    </source>
</evidence>
<dbReference type="HOGENOM" id="CLU_740662_0_0_1"/>
<dbReference type="Proteomes" id="UP000013827">
    <property type="component" value="Unassembled WGS sequence"/>
</dbReference>
<reference evidence="3" key="1">
    <citation type="journal article" date="2013" name="Nature">
        <title>Pan genome of the phytoplankton Emiliania underpins its global distribution.</title>
        <authorList>
            <person name="Read B.A."/>
            <person name="Kegel J."/>
            <person name="Klute M.J."/>
            <person name="Kuo A."/>
            <person name="Lefebvre S.C."/>
            <person name="Maumus F."/>
            <person name="Mayer C."/>
            <person name="Miller J."/>
            <person name="Monier A."/>
            <person name="Salamov A."/>
            <person name="Young J."/>
            <person name="Aguilar M."/>
            <person name="Claverie J.M."/>
            <person name="Frickenhaus S."/>
            <person name="Gonzalez K."/>
            <person name="Herman E.K."/>
            <person name="Lin Y.C."/>
            <person name="Napier J."/>
            <person name="Ogata H."/>
            <person name="Sarno A.F."/>
            <person name="Shmutz J."/>
            <person name="Schroeder D."/>
            <person name="de Vargas C."/>
            <person name="Verret F."/>
            <person name="von Dassow P."/>
            <person name="Valentin K."/>
            <person name="Van de Peer Y."/>
            <person name="Wheeler G."/>
            <person name="Dacks J.B."/>
            <person name="Delwiche C.F."/>
            <person name="Dyhrman S.T."/>
            <person name="Glockner G."/>
            <person name="John U."/>
            <person name="Richards T."/>
            <person name="Worden A.Z."/>
            <person name="Zhang X."/>
            <person name="Grigoriev I.V."/>
            <person name="Allen A.E."/>
            <person name="Bidle K."/>
            <person name="Borodovsky M."/>
            <person name="Bowler C."/>
            <person name="Brownlee C."/>
            <person name="Cock J.M."/>
            <person name="Elias M."/>
            <person name="Gladyshev V.N."/>
            <person name="Groth M."/>
            <person name="Guda C."/>
            <person name="Hadaegh A."/>
            <person name="Iglesias-Rodriguez M.D."/>
            <person name="Jenkins J."/>
            <person name="Jones B.M."/>
            <person name="Lawson T."/>
            <person name="Leese F."/>
            <person name="Lindquist E."/>
            <person name="Lobanov A."/>
            <person name="Lomsadze A."/>
            <person name="Malik S.B."/>
            <person name="Marsh M.E."/>
            <person name="Mackinder L."/>
            <person name="Mock T."/>
            <person name="Mueller-Roeber B."/>
            <person name="Pagarete A."/>
            <person name="Parker M."/>
            <person name="Probert I."/>
            <person name="Quesneville H."/>
            <person name="Raines C."/>
            <person name="Rensing S.A."/>
            <person name="Riano-Pachon D.M."/>
            <person name="Richier S."/>
            <person name="Rokitta S."/>
            <person name="Shiraiwa Y."/>
            <person name="Soanes D.M."/>
            <person name="van der Giezen M."/>
            <person name="Wahlund T.M."/>
            <person name="Williams B."/>
            <person name="Wilson W."/>
            <person name="Wolfe G."/>
            <person name="Wurch L.L."/>
        </authorList>
    </citation>
    <scope>NUCLEOTIDE SEQUENCE</scope>
</reference>
<dbReference type="KEGG" id="ehx:EMIHUDRAFT_434154"/>
<sequence>MITSRRGSGARWGTMGALALAGALAGALCFVAAPRRAARSLLLPDYDYSAAVGSGPFPWEEWEEPSFSPSWPVVDIRIPDFGSLFQSSPPPPPPPLARARLMDWTMAFISVDTHTEVPVNVQVGDTAQKQALDATVDLTKTAVAGSQGYVAADGFVPARASSSSSGGRLGDEIGAGELRSGDFAADVPPCRYAGETGCLVAAPLCHDECGEYLSTLRSQGVTDYDGVGVCDDGGEGSEWGACALGSDCSDCGPREAEGAPSATGSGSGSGRGMAQSGAGGGGGASASSKEAPTGAPSKAHAVVASNPTLGTLSSLSGMLGVKALFTPPPPPPPNSVASFLSHVTTSVDNKLTDTGLPALFADPPPPPPDVLHALLFD</sequence>
<reference evidence="2" key="2">
    <citation type="submission" date="2024-10" db="UniProtKB">
        <authorList>
            <consortium name="EnsemblProtists"/>
        </authorList>
    </citation>
    <scope>IDENTIFICATION</scope>
</reference>